<organism evidence="6 7">
    <name type="scientific">Streptococcus viridans</name>
    <dbReference type="NCBI Taxonomy" id="78535"/>
    <lineage>
        <taxon>Bacteria</taxon>
        <taxon>Bacillati</taxon>
        <taxon>Bacillota</taxon>
        <taxon>Bacilli</taxon>
        <taxon>Lactobacillales</taxon>
        <taxon>Streptococcaceae</taxon>
        <taxon>Streptococcus</taxon>
    </lineage>
</organism>
<dbReference type="AlphaFoldDB" id="A0A447Z599"/>
<evidence type="ECO:0000256" key="5">
    <source>
        <dbReference type="SAM" id="Phobius"/>
    </source>
</evidence>
<evidence type="ECO:0000313" key="7">
    <source>
        <dbReference type="Proteomes" id="UP000270025"/>
    </source>
</evidence>
<evidence type="ECO:0000256" key="3">
    <source>
        <dbReference type="ARBA" id="ARBA00022989"/>
    </source>
</evidence>
<dbReference type="Proteomes" id="UP000270025">
    <property type="component" value="Chromosome"/>
</dbReference>
<keyword evidence="3 5" id="KW-1133">Transmembrane helix</keyword>
<dbReference type="GO" id="GO:0005384">
    <property type="term" value="F:manganese ion transmembrane transporter activity"/>
    <property type="evidence" value="ECO:0007669"/>
    <property type="project" value="InterPro"/>
</dbReference>
<dbReference type="Pfam" id="PF01988">
    <property type="entry name" value="VIT1"/>
    <property type="match status" value="1"/>
</dbReference>
<feature type="transmembrane region" description="Helical" evidence="5">
    <location>
        <begin position="21"/>
        <end position="41"/>
    </location>
</feature>
<dbReference type="EMBL" id="LR134266">
    <property type="protein sequence ID" value="VED67480.1"/>
    <property type="molecule type" value="Genomic_DNA"/>
</dbReference>
<evidence type="ECO:0000313" key="6">
    <source>
        <dbReference type="EMBL" id="VED67480.1"/>
    </source>
</evidence>
<proteinExistence type="predicted"/>
<protein>
    <submittedName>
        <fullName evidence="6">Integral membrane protein</fullName>
    </submittedName>
</protein>
<sequence>MTETKHGIDASFNDRLNILRAGVLGANDGIISIAGVVIGVASATSNLWIIFLSGLSAILAGAFSMAGGEYVSVSTQKDTEEAAVSREQALLDRDPKAARDSLYAAYIQNGECETAAQIMTERAFLRHPLKALVEEKYGLEFEEFTNPWHAAISSFVAFVLGSLPPVLSILLFPKEIRIPATVIIVALSLLFTGYTSAKLGKAPTKQAMIRNLIIGLLTMGVTYLFGQLFSI</sequence>
<feature type="transmembrane region" description="Helical" evidence="5">
    <location>
        <begin position="178"/>
        <end position="197"/>
    </location>
</feature>
<feature type="transmembrane region" description="Helical" evidence="5">
    <location>
        <begin position="47"/>
        <end position="67"/>
    </location>
</feature>
<keyword evidence="4 5" id="KW-0472">Membrane</keyword>
<feature type="transmembrane region" description="Helical" evidence="5">
    <location>
        <begin position="150"/>
        <end position="172"/>
    </location>
</feature>
<keyword evidence="7" id="KW-1185">Reference proteome</keyword>
<comment type="subcellular location">
    <subcellularLocation>
        <location evidence="1">Endomembrane system</location>
        <topology evidence="1">Multi-pass membrane protein</topology>
    </subcellularLocation>
</comment>
<accession>A0A447Z599</accession>
<dbReference type="CDD" id="cd02432">
    <property type="entry name" value="Nodulin-21_like_1"/>
    <property type="match status" value="1"/>
</dbReference>
<evidence type="ECO:0000256" key="2">
    <source>
        <dbReference type="ARBA" id="ARBA00022692"/>
    </source>
</evidence>
<feature type="transmembrane region" description="Helical" evidence="5">
    <location>
        <begin position="209"/>
        <end position="229"/>
    </location>
</feature>
<reference evidence="6 7" key="1">
    <citation type="submission" date="2018-12" db="EMBL/GenBank/DDBJ databases">
        <authorList>
            <consortium name="Pathogen Informatics"/>
        </authorList>
    </citation>
    <scope>NUCLEOTIDE SEQUENCE [LARGE SCALE GENOMIC DNA]</scope>
    <source>
        <strain evidence="6 7">NCTC3166</strain>
    </source>
</reference>
<keyword evidence="2 5" id="KW-0812">Transmembrane</keyword>
<evidence type="ECO:0000256" key="1">
    <source>
        <dbReference type="ARBA" id="ARBA00004127"/>
    </source>
</evidence>
<dbReference type="KEGG" id="svf:NCTC3166_01305"/>
<dbReference type="InterPro" id="IPR008217">
    <property type="entry name" value="Ccc1_fam"/>
</dbReference>
<gene>
    <name evidence="6" type="ORF">NCTC3166_01305</name>
</gene>
<dbReference type="GO" id="GO:0012505">
    <property type="term" value="C:endomembrane system"/>
    <property type="evidence" value="ECO:0007669"/>
    <property type="project" value="UniProtKB-SubCell"/>
</dbReference>
<evidence type="ECO:0000256" key="4">
    <source>
        <dbReference type="ARBA" id="ARBA00023136"/>
    </source>
</evidence>
<dbReference type="PANTHER" id="PTHR31851">
    <property type="entry name" value="FE(2+)/MN(2+) TRANSPORTER PCL1"/>
    <property type="match status" value="1"/>
</dbReference>
<dbReference type="GO" id="GO:0030026">
    <property type="term" value="P:intracellular manganese ion homeostasis"/>
    <property type="evidence" value="ECO:0007669"/>
    <property type="project" value="InterPro"/>
</dbReference>
<name>A0A447Z599_9STRE</name>
<dbReference type="RefSeq" id="WP_126404480.1">
    <property type="nucleotide sequence ID" value="NZ_LR134266.1"/>
</dbReference>